<sequence>AYLEWKDKQRKIEQNGLFFYYKTGTRLSRLA</sequence>
<gene>
    <name evidence="1" type="ORF">S01H1_31207</name>
</gene>
<feature type="non-terminal residue" evidence="1">
    <location>
        <position position="1"/>
    </location>
</feature>
<dbReference type="EMBL" id="BARS01019243">
    <property type="protein sequence ID" value="GAF88682.1"/>
    <property type="molecule type" value="Genomic_DNA"/>
</dbReference>
<reference evidence="1" key="1">
    <citation type="journal article" date="2014" name="Front. Microbiol.">
        <title>High frequency of phylogenetically diverse reductive dehalogenase-homologous genes in deep subseafloor sedimentary metagenomes.</title>
        <authorList>
            <person name="Kawai M."/>
            <person name="Futagami T."/>
            <person name="Toyoda A."/>
            <person name="Takaki Y."/>
            <person name="Nishi S."/>
            <person name="Hori S."/>
            <person name="Arai W."/>
            <person name="Tsubouchi T."/>
            <person name="Morono Y."/>
            <person name="Uchiyama I."/>
            <person name="Ito T."/>
            <person name="Fujiyama A."/>
            <person name="Inagaki F."/>
            <person name="Takami H."/>
        </authorList>
    </citation>
    <scope>NUCLEOTIDE SEQUENCE</scope>
    <source>
        <strain evidence="1">Expedition CK06-06</strain>
    </source>
</reference>
<dbReference type="AlphaFoldDB" id="X0TKM6"/>
<accession>X0TKM6</accession>
<comment type="caution">
    <text evidence="1">The sequence shown here is derived from an EMBL/GenBank/DDBJ whole genome shotgun (WGS) entry which is preliminary data.</text>
</comment>
<name>X0TKM6_9ZZZZ</name>
<protein>
    <submittedName>
        <fullName evidence="1">Uncharacterized protein</fullName>
    </submittedName>
</protein>
<evidence type="ECO:0000313" key="1">
    <source>
        <dbReference type="EMBL" id="GAF88682.1"/>
    </source>
</evidence>
<proteinExistence type="predicted"/>
<organism evidence="1">
    <name type="scientific">marine sediment metagenome</name>
    <dbReference type="NCBI Taxonomy" id="412755"/>
    <lineage>
        <taxon>unclassified sequences</taxon>
        <taxon>metagenomes</taxon>
        <taxon>ecological metagenomes</taxon>
    </lineage>
</organism>